<gene>
    <name evidence="3" type="ORF">PGLA2088_LOCUS24811</name>
</gene>
<keyword evidence="2" id="KW-0472">Membrane</keyword>
<dbReference type="EMBL" id="CAJNNW010026532">
    <property type="protein sequence ID" value="CAE8686093.1"/>
    <property type="molecule type" value="Genomic_DNA"/>
</dbReference>
<protein>
    <submittedName>
        <fullName evidence="3">Uncharacterized protein</fullName>
    </submittedName>
</protein>
<accession>A0A813JP44</accession>
<keyword evidence="2" id="KW-1133">Transmembrane helix</keyword>
<dbReference type="AlphaFoldDB" id="A0A813JP44"/>
<comment type="caution">
    <text evidence="3">The sequence shown here is derived from an EMBL/GenBank/DDBJ whole genome shotgun (WGS) entry which is preliminary data.</text>
</comment>
<evidence type="ECO:0000256" key="2">
    <source>
        <dbReference type="SAM" id="Phobius"/>
    </source>
</evidence>
<evidence type="ECO:0000256" key="1">
    <source>
        <dbReference type="SAM" id="MobiDB-lite"/>
    </source>
</evidence>
<keyword evidence="2" id="KW-0812">Transmembrane</keyword>
<proteinExistence type="predicted"/>
<evidence type="ECO:0000313" key="3">
    <source>
        <dbReference type="EMBL" id="CAE8686093.1"/>
    </source>
</evidence>
<reference evidence="3" key="1">
    <citation type="submission" date="2021-02" db="EMBL/GenBank/DDBJ databases">
        <authorList>
            <person name="Dougan E. K."/>
            <person name="Rhodes N."/>
            <person name="Thang M."/>
            <person name="Chan C."/>
        </authorList>
    </citation>
    <scope>NUCLEOTIDE SEQUENCE</scope>
</reference>
<dbReference type="Proteomes" id="UP000626109">
    <property type="component" value="Unassembled WGS sequence"/>
</dbReference>
<evidence type="ECO:0000313" key="4">
    <source>
        <dbReference type="Proteomes" id="UP000626109"/>
    </source>
</evidence>
<name>A0A813JP44_POLGL</name>
<feature type="transmembrane region" description="Helical" evidence="2">
    <location>
        <begin position="157"/>
        <end position="177"/>
    </location>
</feature>
<organism evidence="3 4">
    <name type="scientific">Polarella glacialis</name>
    <name type="common">Dinoflagellate</name>
    <dbReference type="NCBI Taxonomy" id="89957"/>
    <lineage>
        <taxon>Eukaryota</taxon>
        <taxon>Sar</taxon>
        <taxon>Alveolata</taxon>
        <taxon>Dinophyceae</taxon>
        <taxon>Suessiales</taxon>
        <taxon>Suessiaceae</taxon>
        <taxon>Polarella</taxon>
    </lineage>
</organism>
<feature type="region of interest" description="Disordered" evidence="1">
    <location>
        <begin position="202"/>
        <end position="241"/>
    </location>
</feature>
<sequence length="299" mass="32982">MGTGSADAIYVKTLLTEIGVDAEIRLLNDASAARGMANRAGLSKKLRHMHVKCLYVQELVRTKVLALAVVKGHYNPSDLGAKYFTAPRLNFLKKMVGLSAKGLEDTYGPRGQIRELPEFGVRAPEINSIEMPDVAALVKAVQEDIDVQMFRAEQTSWALWLFLLLSWFAGFVMRGWLETAWRFVSPRVYAYVTAVPETAREHSVEPEANAQQADDPQAEPPSTAPASAANEETQTDVSQPEDRIFQADMLPLSMTKYGERVHLNRACRTLGNSADGNIYELRVCLICLAKQQGAPGKAT</sequence>